<dbReference type="AlphaFoldDB" id="A0A5N5QBC9"/>
<comment type="caution">
    <text evidence="6">The sequence shown here is derived from an EMBL/GenBank/DDBJ whole genome shotgun (WGS) entry which is preliminary data.</text>
</comment>
<evidence type="ECO:0000256" key="3">
    <source>
        <dbReference type="ARBA" id="ARBA00022989"/>
    </source>
</evidence>
<feature type="transmembrane region" description="Helical" evidence="5">
    <location>
        <begin position="95"/>
        <end position="117"/>
    </location>
</feature>
<feature type="transmembrane region" description="Helical" evidence="5">
    <location>
        <begin position="265"/>
        <end position="284"/>
    </location>
</feature>
<feature type="transmembrane region" description="Helical" evidence="5">
    <location>
        <begin position="35"/>
        <end position="54"/>
    </location>
</feature>
<feature type="transmembrane region" description="Helical" evidence="5">
    <location>
        <begin position="138"/>
        <end position="161"/>
    </location>
</feature>
<sequence>MSSISFGSILAAANDTIHHQPDNSQDLPFNYVPTGWVGITFLALFGVTTGGHLLEALYFRTWFMLPTLVLCGFCELLGWAGRYWGHVNPHNGDAFMMQICTTIIAPSFMTAAMFLILPKIINELGAQYSRMPARMYSIVFITADVTALVIQAVGGAMASIADTLESANRGGNIMLAGIIIQLVAVVLYTILAIEFIVRYTLNRPARILPETQARKYTGWENVARGVVLMLVGLGIATLFIIIRSVYRTIELTDGWNGTIISTEKWFNWFDGMPIVVAMFTFNFFHPGYLLRGIGDMLPPSARSSKVDVELRQA</sequence>
<comment type="subcellular location">
    <subcellularLocation>
        <location evidence="1">Membrane</location>
        <topology evidence="1">Multi-pass membrane protein</topology>
    </subcellularLocation>
</comment>
<gene>
    <name evidence="6" type="ORF">CTheo_7865</name>
</gene>
<keyword evidence="4 5" id="KW-0472">Membrane</keyword>
<evidence type="ECO:0000313" key="6">
    <source>
        <dbReference type="EMBL" id="KAB5588697.1"/>
    </source>
</evidence>
<evidence type="ECO:0000256" key="4">
    <source>
        <dbReference type="ARBA" id="ARBA00023136"/>
    </source>
</evidence>
<organism evidence="6 7">
    <name type="scientific">Ceratobasidium theobromae</name>
    <dbReference type="NCBI Taxonomy" id="1582974"/>
    <lineage>
        <taxon>Eukaryota</taxon>
        <taxon>Fungi</taxon>
        <taxon>Dikarya</taxon>
        <taxon>Basidiomycota</taxon>
        <taxon>Agaricomycotina</taxon>
        <taxon>Agaricomycetes</taxon>
        <taxon>Cantharellales</taxon>
        <taxon>Ceratobasidiaceae</taxon>
        <taxon>Ceratobasidium</taxon>
    </lineage>
</organism>
<reference evidence="6 7" key="1">
    <citation type="journal article" date="2019" name="Fungal Biol. Biotechnol.">
        <title>Draft genome sequence of fastidious pathogen Ceratobasidium theobromae, which causes vascular-streak dieback in Theobroma cacao.</title>
        <authorList>
            <person name="Ali S.S."/>
            <person name="Asman A."/>
            <person name="Shao J."/>
            <person name="Firmansyah A.P."/>
            <person name="Susilo A.W."/>
            <person name="Rosmana A."/>
            <person name="McMahon P."/>
            <person name="Junaid M."/>
            <person name="Guest D."/>
            <person name="Kheng T.Y."/>
            <person name="Meinhardt L.W."/>
            <person name="Bailey B.A."/>
        </authorList>
    </citation>
    <scope>NUCLEOTIDE SEQUENCE [LARGE SCALE GENOMIC DNA]</scope>
    <source>
        <strain evidence="6 7">CT2</strain>
    </source>
</reference>
<dbReference type="PANTHER" id="PTHR31465">
    <property type="entry name" value="PROTEIN RTA1-RELATED"/>
    <property type="match status" value="1"/>
</dbReference>
<evidence type="ECO:0000313" key="7">
    <source>
        <dbReference type="Proteomes" id="UP000383932"/>
    </source>
</evidence>
<dbReference type="Proteomes" id="UP000383932">
    <property type="component" value="Unassembled WGS sequence"/>
</dbReference>
<protein>
    <submittedName>
        <fullName evidence="6">RTA1-like protein</fullName>
    </submittedName>
</protein>
<keyword evidence="7" id="KW-1185">Reference proteome</keyword>
<dbReference type="PANTHER" id="PTHR31465:SF9">
    <property type="entry name" value="SPHINGOID LONG-CHAIN BASE TRANSPORTER RSB1"/>
    <property type="match status" value="1"/>
</dbReference>
<evidence type="ECO:0000256" key="1">
    <source>
        <dbReference type="ARBA" id="ARBA00004141"/>
    </source>
</evidence>
<keyword evidence="2 5" id="KW-0812">Transmembrane</keyword>
<evidence type="ECO:0000256" key="5">
    <source>
        <dbReference type="SAM" id="Phobius"/>
    </source>
</evidence>
<proteinExistence type="predicted"/>
<dbReference type="OrthoDB" id="3358017at2759"/>
<dbReference type="EMBL" id="SSOP01000388">
    <property type="protein sequence ID" value="KAB5588697.1"/>
    <property type="molecule type" value="Genomic_DNA"/>
</dbReference>
<feature type="transmembrane region" description="Helical" evidence="5">
    <location>
        <begin position="222"/>
        <end position="245"/>
    </location>
</feature>
<evidence type="ECO:0000256" key="2">
    <source>
        <dbReference type="ARBA" id="ARBA00022692"/>
    </source>
</evidence>
<feature type="transmembrane region" description="Helical" evidence="5">
    <location>
        <begin position="173"/>
        <end position="201"/>
    </location>
</feature>
<name>A0A5N5QBC9_9AGAM</name>
<dbReference type="InterPro" id="IPR007568">
    <property type="entry name" value="RTA1"/>
</dbReference>
<dbReference type="GO" id="GO:0000324">
    <property type="term" value="C:fungal-type vacuole"/>
    <property type="evidence" value="ECO:0007669"/>
    <property type="project" value="TreeGrafter"/>
</dbReference>
<accession>A0A5N5QBC9</accession>
<feature type="transmembrane region" description="Helical" evidence="5">
    <location>
        <begin position="61"/>
        <end position="80"/>
    </location>
</feature>
<keyword evidence="3 5" id="KW-1133">Transmembrane helix</keyword>
<dbReference type="Pfam" id="PF04479">
    <property type="entry name" value="RTA1"/>
    <property type="match status" value="1"/>
</dbReference>
<dbReference type="GO" id="GO:0005886">
    <property type="term" value="C:plasma membrane"/>
    <property type="evidence" value="ECO:0007669"/>
    <property type="project" value="TreeGrafter"/>
</dbReference>